<protein>
    <submittedName>
        <fullName evidence="9">Ribonuclease E/G</fullName>
    </submittedName>
</protein>
<comment type="cofactor">
    <cofactor evidence="1">
        <name>Mg(2+)</name>
        <dbReference type="ChEBI" id="CHEBI:18420"/>
    </cofactor>
</comment>
<proteinExistence type="predicted"/>
<dbReference type="GO" id="GO:0005737">
    <property type="term" value="C:cytoplasm"/>
    <property type="evidence" value="ECO:0007669"/>
    <property type="project" value="TreeGrafter"/>
</dbReference>
<evidence type="ECO:0000256" key="1">
    <source>
        <dbReference type="ARBA" id="ARBA00001946"/>
    </source>
</evidence>
<keyword evidence="7" id="KW-0694">RNA-binding</keyword>
<evidence type="ECO:0000256" key="3">
    <source>
        <dbReference type="ARBA" id="ARBA00022723"/>
    </source>
</evidence>
<evidence type="ECO:0000256" key="4">
    <source>
        <dbReference type="ARBA" id="ARBA00022759"/>
    </source>
</evidence>
<evidence type="ECO:0000259" key="8">
    <source>
        <dbReference type="Pfam" id="PF10150"/>
    </source>
</evidence>
<evidence type="ECO:0000313" key="9">
    <source>
        <dbReference type="EMBL" id="QXT41132.1"/>
    </source>
</evidence>
<dbReference type="GO" id="GO:0004540">
    <property type="term" value="F:RNA nuclease activity"/>
    <property type="evidence" value="ECO:0007669"/>
    <property type="project" value="InterPro"/>
</dbReference>
<dbReference type="EMBL" id="CP079194">
    <property type="protein sequence ID" value="QXT41132.1"/>
    <property type="molecule type" value="Genomic_DNA"/>
</dbReference>
<dbReference type="InterPro" id="IPR004659">
    <property type="entry name" value="RNase_E/G"/>
</dbReference>
<dbReference type="Proteomes" id="UP000825009">
    <property type="component" value="Chromosome"/>
</dbReference>
<feature type="domain" description="RNA-binding protein AU-1/Ribonuclease E/G" evidence="8">
    <location>
        <begin position="213"/>
        <end position="333"/>
    </location>
</feature>
<evidence type="ECO:0000256" key="2">
    <source>
        <dbReference type="ARBA" id="ARBA00022722"/>
    </source>
</evidence>
<evidence type="ECO:0000256" key="5">
    <source>
        <dbReference type="ARBA" id="ARBA00022801"/>
    </source>
</evidence>
<dbReference type="AlphaFoldDB" id="A0A8F6U0I1"/>
<dbReference type="GO" id="GO:0006364">
    <property type="term" value="P:rRNA processing"/>
    <property type="evidence" value="ECO:0007669"/>
    <property type="project" value="TreeGrafter"/>
</dbReference>
<sequence length="345" mass="36742">MKGTVVLLDEVAGRRAAALMVDGKLHDIFIDPPEGTTPGVGAISRARADRPLKGQGGITLHLGDGDKGYMRRAKDIAPGDVFLVQVSGVAEPGKAAPVTPDLIFKSRYAIVTPHKPGLNVSRAIRDEDERDRLLEVAHESAAASDGYGLIVRSSAEGVSADALLDDISTMCETATAVIAEPEGEPEWLLDADDAHTRAWREWDAPDELIEGGFEDHGVLEAVDAALAARQPLTGGAYAFVEPTRALVAIDVNTGTDHSLAAGLKANLALVRDLPRLTRIKGLGGQITLDLAPMPKRDRKQVEDAVKKAFRQGGGDVVVAGWTPLGMLELTRKRDRAPLSQVWPKG</sequence>
<keyword evidence="4" id="KW-0255">Endonuclease</keyword>
<evidence type="ECO:0000256" key="7">
    <source>
        <dbReference type="ARBA" id="ARBA00022884"/>
    </source>
</evidence>
<evidence type="ECO:0000313" key="10">
    <source>
        <dbReference type="Proteomes" id="UP000825009"/>
    </source>
</evidence>
<keyword evidence="10" id="KW-1185">Reference proteome</keyword>
<keyword evidence="3" id="KW-0479">Metal-binding</keyword>
<dbReference type="GO" id="GO:0004519">
    <property type="term" value="F:endonuclease activity"/>
    <property type="evidence" value="ECO:0007669"/>
    <property type="project" value="UniProtKB-KW"/>
</dbReference>
<dbReference type="Pfam" id="PF10150">
    <property type="entry name" value="RNase_E_G"/>
    <property type="match status" value="2"/>
</dbReference>
<keyword evidence="5" id="KW-0378">Hydrolase</keyword>
<keyword evidence="2" id="KW-0540">Nuclease</keyword>
<accession>A0A8F6U0I1</accession>
<dbReference type="RefSeq" id="WP_219004775.1">
    <property type="nucleotide sequence ID" value="NZ_CP079194.1"/>
</dbReference>
<dbReference type="InterPro" id="IPR019307">
    <property type="entry name" value="RNA-bd_AU-1/RNase_E/G"/>
</dbReference>
<name>A0A8F6U0I1_9RHOB</name>
<dbReference type="GO" id="GO:0003723">
    <property type="term" value="F:RNA binding"/>
    <property type="evidence" value="ECO:0007669"/>
    <property type="project" value="UniProtKB-KW"/>
</dbReference>
<evidence type="ECO:0000256" key="6">
    <source>
        <dbReference type="ARBA" id="ARBA00022842"/>
    </source>
</evidence>
<reference evidence="9 10" key="1">
    <citation type="submission" date="2021-07" db="EMBL/GenBank/DDBJ databases">
        <title>A novel Jannaschia species isolated from marine dinoflagellate Ceratoperidinium margalefii.</title>
        <authorList>
            <person name="Jiang Y."/>
            <person name="Li Z."/>
        </authorList>
    </citation>
    <scope>NUCLEOTIDE SEQUENCE [LARGE SCALE GENOMIC DNA]</scope>
    <source>
        <strain evidence="9 10">J12C1-MA-4</strain>
    </source>
</reference>
<keyword evidence="6" id="KW-0460">Magnesium</keyword>
<gene>
    <name evidence="9" type="ORF">KYE46_07965</name>
</gene>
<dbReference type="PANTHER" id="PTHR30001">
    <property type="entry name" value="RIBONUCLEASE"/>
    <property type="match status" value="1"/>
</dbReference>
<feature type="domain" description="RNA-binding protein AU-1/Ribonuclease E/G" evidence="8">
    <location>
        <begin position="105"/>
        <end position="201"/>
    </location>
</feature>
<dbReference type="KEGG" id="gce:KYE46_07965"/>
<organism evidence="9 10">
    <name type="scientific">Gymnodinialimonas ceratoperidinii</name>
    <dbReference type="NCBI Taxonomy" id="2856823"/>
    <lineage>
        <taxon>Bacteria</taxon>
        <taxon>Pseudomonadati</taxon>
        <taxon>Pseudomonadota</taxon>
        <taxon>Alphaproteobacteria</taxon>
        <taxon>Rhodobacterales</taxon>
        <taxon>Paracoccaceae</taxon>
        <taxon>Gymnodinialimonas</taxon>
    </lineage>
</organism>
<dbReference type="GO" id="GO:0016787">
    <property type="term" value="F:hydrolase activity"/>
    <property type="evidence" value="ECO:0007669"/>
    <property type="project" value="UniProtKB-KW"/>
</dbReference>
<dbReference type="PANTHER" id="PTHR30001:SF1">
    <property type="entry name" value="RIBONUCLEASE E_G-LIKE PROTEIN, CHLOROPLASTIC"/>
    <property type="match status" value="1"/>
</dbReference>
<dbReference type="GO" id="GO:0046872">
    <property type="term" value="F:metal ion binding"/>
    <property type="evidence" value="ECO:0007669"/>
    <property type="project" value="UniProtKB-KW"/>
</dbReference>